<accession>A0ABQ4S3P6</accession>
<name>A0ABQ4S3P6_9HYPH</name>
<keyword evidence="1" id="KW-0812">Transmembrane</keyword>
<reference evidence="2" key="1">
    <citation type="journal article" date="2021" name="Front. Microbiol.">
        <title>Comprehensive Comparative Genomics and Phenotyping of Methylobacterium Species.</title>
        <authorList>
            <person name="Alessa O."/>
            <person name="Ogura Y."/>
            <person name="Fujitani Y."/>
            <person name="Takami H."/>
            <person name="Hayashi T."/>
            <person name="Sahin N."/>
            <person name="Tani A."/>
        </authorList>
    </citation>
    <scope>NUCLEOTIDE SEQUENCE</scope>
    <source>
        <strain evidence="2">DSM 19015</strain>
    </source>
</reference>
<evidence type="ECO:0000256" key="1">
    <source>
        <dbReference type="SAM" id="Phobius"/>
    </source>
</evidence>
<feature type="transmembrane region" description="Helical" evidence="1">
    <location>
        <begin position="21"/>
        <end position="49"/>
    </location>
</feature>
<protein>
    <submittedName>
        <fullName evidence="2">Uncharacterized protein</fullName>
    </submittedName>
</protein>
<comment type="caution">
    <text evidence="2">The sequence shown here is derived from an EMBL/GenBank/DDBJ whole genome shotgun (WGS) entry which is preliminary data.</text>
</comment>
<evidence type="ECO:0000313" key="2">
    <source>
        <dbReference type="EMBL" id="GJD97099.1"/>
    </source>
</evidence>
<organism evidence="2 3">
    <name type="scientific">Methylobacterium iners</name>
    <dbReference type="NCBI Taxonomy" id="418707"/>
    <lineage>
        <taxon>Bacteria</taxon>
        <taxon>Pseudomonadati</taxon>
        <taxon>Pseudomonadota</taxon>
        <taxon>Alphaproteobacteria</taxon>
        <taxon>Hyphomicrobiales</taxon>
        <taxon>Methylobacteriaceae</taxon>
        <taxon>Methylobacterium</taxon>
    </lineage>
</organism>
<sequence length="51" mass="5385">MVQNGTVDRQVRGGLSCRKAARFGIVSLGLIAMVFWAGMIAASVIGLVIHL</sequence>
<gene>
    <name evidence="2" type="ORF">OCOJLMKI_4327</name>
</gene>
<dbReference type="RefSeq" id="WP_238246183.1">
    <property type="nucleotide sequence ID" value="NZ_BPQP01000077.1"/>
</dbReference>
<keyword evidence="3" id="KW-1185">Reference proteome</keyword>
<dbReference type="Proteomes" id="UP001055125">
    <property type="component" value="Unassembled WGS sequence"/>
</dbReference>
<reference evidence="2" key="2">
    <citation type="submission" date="2021-08" db="EMBL/GenBank/DDBJ databases">
        <authorList>
            <person name="Tani A."/>
            <person name="Ola A."/>
            <person name="Ogura Y."/>
            <person name="Katsura K."/>
            <person name="Hayashi T."/>
        </authorList>
    </citation>
    <scope>NUCLEOTIDE SEQUENCE</scope>
    <source>
        <strain evidence="2">DSM 19015</strain>
    </source>
</reference>
<evidence type="ECO:0000313" key="3">
    <source>
        <dbReference type="Proteomes" id="UP001055125"/>
    </source>
</evidence>
<keyword evidence="1" id="KW-0472">Membrane</keyword>
<keyword evidence="1" id="KW-1133">Transmembrane helix</keyword>
<dbReference type="EMBL" id="BPQP01000077">
    <property type="protein sequence ID" value="GJD97099.1"/>
    <property type="molecule type" value="Genomic_DNA"/>
</dbReference>
<proteinExistence type="predicted"/>